<proteinExistence type="predicted"/>
<sequence>MGTQRIEQVRSCSPCQLVRMNAAVSEDTPSATPLWALSRKNMHLNESDTNFVTCARLLDQNENRVIGPIRLKDGLFFGPPSVSVDYGFLEANKVSHIVAIDEGSPRRIEQTRSCANSGKTNSMPSRSLTLYWNIKEKSQDPNIIEQRLVDMAAAVAFIEEANELGGSCLLHSSNCLATAATAAAAYFVVKPPLQLRADAMALLESAQKQRLLLQSLAGIACLRACRSTVKPSDICVTVELNATLAPPACPQNKFSRELGVFSYERFVLAIPNCAAATPATDAESLLLHNTLLNATLPNASCATTHTGALQASKNHKCQEGEADKTGVALVVPARVLLQDRPESKPHVTAPVAILGALISQSPERETLNGDTTVKVLAKTRTLGLEEGCKAVRIEFTRETRANREGTPQAVPDSNWEVDLIQILRLSFGNFAYHQAPGVGPPRTKLLPVLCQALQSFMRGCALPVQLLAPGACRDQAQEFFMIPRQCKSHTVDRNMSIQNQ</sequence>
<evidence type="ECO:0000313" key="1">
    <source>
        <dbReference type="Proteomes" id="UP000515125"/>
    </source>
</evidence>
<protein>
    <submittedName>
        <fullName evidence="2">Uncharacterized protein LOC113146959</fullName>
    </submittedName>
</protein>
<dbReference type="PANTHER" id="PTHR46653:SF1">
    <property type="entry name" value="SPECIFICITY PROTEIN PHOSPHATASE, PUTATIVE-RELATED"/>
    <property type="match status" value="1"/>
</dbReference>
<dbReference type="RefSeq" id="XP_026191649.1">
    <property type="nucleotide sequence ID" value="XM_026335864.1"/>
</dbReference>
<dbReference type="GeneID" id="113146959"/>
<name>A0A6P6RVZ3_9EIME</name>
<organism evidence="1 2">
    <name type="scientific">Cyclospora cayetanensis</name>
    <dbReference type="NCBI Taxonomy" id="88456"/>
    <lineage>
        <taxon>Eukaryota</taxon>
        <taxon>Sar</taxon>
        <taxon>Alveolata</taxon>
        <taxon>Apicomplexa</taxon>
        <taxon>Conoidasida</taxon>
        <taxon>Coccidia</taxon>
        <taxon>Eucoccidiorida</taxon>
        <taxon>Eimeriorina</taxon>
        <taxon>Eimeriidae</taxon>
        <taxon>Cyclospora</taxon>
    </lineage>
</organism>
<reference evidence="2" key="1">
    <citation type="submission" date="2025-08" db="UniProtKB">
        <authorList>
            <consortium name="RefSeq"/>
        </authorList>
    </citation>
    <scope>IDENTIFICATION</scope>
</reference>
<dbReference type="InterPro" id="IPR029021">
    <property type="entry name" value="Prot-tyrosine_phosphatase-like"/>
</dbReference>
<dbReference type="Proteomes" id="UP000515125">
    <property type="component" value="Unplaced"/>
</dbReference>
<keyword evidence="1" id="KW-1185">Reference proteome</keyword>
<dbReference type="Gene3D" id="3.90.190.10">
    <property type="entry name" value="Protein tyrosine phosphatase superfamily"/>
    <property type="match status" value="1"/>
</dbReference>
<dbReference type="PANTHER" id="PTHR46653">
    <property type="entry name" value="SPECIFICITY PROTEIN PHOSPHATASE, PUTATIVE-RELATED"/>
    <property type="match status" value="1"/>
</dbReference>
<dbReference type="OrthoDB" id="10252009at2759"/>
<accession>A0A6P6RVZ3</accession>
<evidence type="ECO:0000313" key="2">
    <source>
        <dbReference type="RefSeq" id="XP_026191649.1"/>
    </source>
</evidence>
<gene>
    <name evidence="2" type="primary">LOC113146959</name>
</gene>
<dbReference type="AlphaFoldDB" id="A0A6P6RVZ3"/>